<dbReference type="InterPro" id="IPR001322">
    <property type="entry name" value="Lamin_tail_dom"/>
</dbReference>
<keyword evidence="4" id="KW-1185">Reference proteome</keyword>
<dbReference type="RefSeq" id="WP_366086605.1">
    <property type="nucleotide sequence ID" value="NZ_JBFASG010000002.1"/>
</dbReference>
<dbReference type="InterPro" id="IPR019268">
    <property type="entry name" value="DUF2278"/>
</dbReference>
<protein>
    <submittedName>
        <fullName evidence="3">DUF2278 family protein</fullName>
    </submittedName>
</protein>
<evidence type="ECO:0000313" key="3">
    <source>
        <dbReference type="EMBL" id="MEV4921767.1"/>
    </source>
</evidence>
<reference evidence="3 4" key="1">
    <citation type="submission" date="2024-06" db="EMBL/GenBank/DDBJ databases">
        <title>The Natural Products Discovery Center: Release of the First 8490 Sequenced Strains for Exploring Actinobacteria Biosynthetic Diversity.</title>
        <authorList>
            <person name="Kalkreuter E."/>
            <person name="Kautsar S.A."/>
            <person name="Yang D."/>
            <person name="Bader C.D."/>
            <person name="Teijaro C.N."/>
            <person name="Fluegel L."/>
            <person name="Davis C.M."/>
            <person name="Simpson J.R."/>
            <person name="Lauterbach L."/>
            <person name="Steele A.D."/>
            <person name="Gui C."/>
            <person name="Meng S."/>
            <person name="Li G."/>
            <person name="Viehrig K."/>
            <person name="Ye F."/>
            <person name="Su P."/>
            <person name="Kiefer A.F."/>
            <person name="Nichols A."/>
            <person name="Cepeda A.J."/>
            <person name="Yan W."/>
            <person name="Fan B."/>
            <person name="Jiang Y."/>
            <person name="Adhikari A."/>
            <person name="Zheng C.-J."/>
            <person name="Schuster L."/>
            <person name="Cowan T.M."/>
            <person name="Smanski M.J."/>
            <person name="Chevrette M.G."/>
            <person name="De Carvalho L.P.S."/>
            <person name="Shen B."/>
        </authorList>
    </citation>
    <scope>NUCLEOTIDE SEQUENCE [LARGE SCALE GENOMIC DNA]</scope>
    <source>
        <strain evidence="3 4">NPDC053791</strain>
    </source>
</reference>
<dbReference type="EMBL" id="JBFASG010000002">
    <property type="protein sequence ID" value="MEV4921767.1"/>
    <property type="molecule type" value="Genomic_DNA"/>
</dbReference>
<accession>A0ABV3INH9</accession>
<feature type="region of interest" description="Disordered" evidence="1">
    <location>
        <begin position="1"/>
        <end position="24"/>
    </location>
</feature>
<sequence length="349" mass="37427">MPISPYGVLAGRATDRHREGGTDSPHYQLFLKDNGGTTYQAPVNVLSSVTPSEVLYLADDDFRHPVTRLLPPAGSGWTPLGSSAGSGALDYVRGNLFTPSLMRPLPPDRPGVDNDLSDFLDHYVERAIADPTVAVYVFGQGFGRRHSVLGRILRLRPGRASRSASAHPAVIGVHNVHMNQGNVEKFRPEDGVWQDGGLLFHLTAEARWVAVFLAFQSQAWHTDDTTGHTLAAPGGPLRSRQLEAPLRIVAARIGAAAPGPDAESITLLNASPGPIDMRGWQLADGRGHLRRLPAYSIAPGTTFTVAGSNGFRLSREGGAVSLIDPSGLKVHGVAYTDEQVRQVGWTATF</sequence>
<organism evidence="3 4">
    <name type="scientific">Streptomyces roseoverticillatus</name>
    <dbReference type="NCBI Taxonomy" id="66429"/>
    <lineage>
        <taxon>Bacteria</taxon>
        <taxon>Bacillati</taxon>
        <taxon>Actinomycetota</taxon>
        <taxon>Actinomycetes</taxon>
        <taxon>Kitasatosporales</taxon>
        <taxon>Streptomycetaceae</taxon>
        <taxon>Streptomyces</taxon>
    </lineage>
</organism>
<dbReference type="Pfam" id="PF00932">
    <property type="entry name" value="LTD"/>
    <property type="match status" value="1"/>
</dbReference>
<evidence type="ECO:0000259" key="2">
    <source>
        <dbReference type="PROSITE" id="PS51841"/>
    </source>
</evidence>
<evidence type="ECO:0000313" key="4">
    <source>
        <dbReference type="Proteomes" id="UP001552479"/>
    </source>
</evidence>
<comment type="caution">
    <text evidence="3">The sequence shown here is derived from an EMBL/GenBank/DDBJ whole genome shotgun (WGS) entry which is preliminary data.</text>
</comment>
<evidence type="ECO:0000256" key="1">
    <source>
        <dbReference type="SAM" id="MobiDB-lite"/>
    </source>
</evidence>
<dbReference type="Pfam" id="PF10042">
    <property type="entry name" value="DUF2278"/>
    <property type="match status" value="1"/>
</dbReference>
<dbReference type="PROSITE" id="PS51841">
    <property type="entry name" value="LTD"/>
    <property type="match status" value="1"/>
</dbReference>
<dbReference type="SUPFAM" id="SSF74853">
    <property type="entry name" value="Lamin A/C globular tail domain"/>
    <property type="match status" value="1"/>
</dbReference>
<dbReference type="InterPro" id="IPR036415">
    <property type="entry name" value="Lamin_tail_dom_sf"/>
</dbReference>
<gene>
    <name evidence="3" type="ORF">AB0L03_02755</name>
</gene>
<feature type="domain" description="LTD" evidence="2">
    <location>
        <begin position="224"/>
        <end position="347"/>
    </location>
</feature>
<dbReference type="Proteomes" id="UP001552479">
    <property type="component" value="Unassembled WGS sequence"/>
</dbReference>
<name>A0ABV3INH9_9ACTN</name>
<proteinExistence type="predicted"/>